<protein>
    <submittedName>
        <fullName evidence="2">Uncharacterized protein</fullName>
    </submittedName>
</protein>
<evidence type="ECO:0000256" key="1">
    <source>
        <dbReference type="SAM" id="MobiDB-lite"/>
    </source>
</evidence>
<sequence length="220" mass="23248">MDGPTQDQDSSSGDSSGDGAGTSNLKYTEEQGRTMVSDALAAAGRTDADLGAREQRLKDGELKTADDRAAWRRERDDADLEDARDDPAKTTSVNARIKAGAQADKIASQDQEIERLKAEGTADKTKLAEGTSKESAATLATKYGVSAVTLLESTDGSTAAMDKLAKQLRPVGEAQEPYSGITEGGGNTTEGEIMDAYNADPKNPAARAAYNKLREDKGWV</sequence>
<dbReference type="EMBL" id="LAZR01001214">
    <property type="protein sequence ID" value="KKN48586.1"/>
    <property type="molecule type" value="Genomic_DNA"/>
</dbReference>
<evidence type="ECO:0000313" key="2">
    <source>
        <dbReference type="EMBL" id="KKN48586.1"/>
    </source>
</evidence>
<accession>A0A0F9THW4</accession>
<dbReference type="AlphaFoldDB" id="A0A0F9THW4"/>
<feature type="region of interest" description="Disordered" evidence="1">
    <location>
        <begin position="1"/>
        <end position="111"/>
    </location>
</feature>
<gene>
    <name evidence="2" type="ORF">LCGC14_0651310</name>
</gene>
<feature type="region of interest" description="Disordered" evidence="1">
    <location>
        <begin position="170"/>
        <end position="202"/>
    </location>
</feature>
<feature type="compositionally biased region" description="Basic and acidic residues" evidence="1">
    <location>
        <begin position="46"/>
        <end position="76"/>
    </location>
</feature>
<feature type="compositionally biased region" description="Low complexity" evidence="1">
    <location>
        <begin position="1"/>
        <end position="23"/>
    </location>
</feature>
<proteinExistence type="predicted"/>
<organism evidence="2">
    <name type="scientific">marine sediment metagenome</name>
    <dbReference type="NCBI Taxonomy" id="412755"/>
    <lineage>
        <taxon>unclassified sequences</taxon>
        <taxon>metagenomes</taxon>
        <taxon>ecological metagenomes</taxon>
    </lineage>
</organism>
<comment type="caution">
    <text evidence="2">The sequence shown here is derived from an EMBL/GenBank/DDBJ whole genome shotgun (WGS) entry which is preliminary data.</text>
</comment>
<reference evidence="2" key="1">
    <citation type="journal article" date="2015" name="Nature">
        <title>Complex archaea that bridge the gap between prokaryotes and eukaryotes.</title>
        <authorList>
            <person name="Spang A."/>
            <person name="Saw J.H."/>
            <person name="Jorgensen S.L."/>
            <person name="Zaremba-Niedzwiedzka K."/>
            <person name="Martijn J."/>
            <person name="Lind A.E."/>
            <person name="van Eijk R."/>
            <person name="Schleper C."/>
            <person name="Guy L."/>
            <person name="Ettema T.J."/>
        </authorList>
    </citation>
    <scope>NUCLEOTIDE SEQUENCE</scope>
</reference>
<name>A0A0F9THW4_9ZZZZ</name>